<accession>A0A9X4B0L5</accession>
<keyword evidence="2" id="KW-0560">Oxidoreductase</keyword>
<dbReference type="Gene3D" id="3.30.70.100">
    <property type="match status" value="2"/>
</dbReference>
<feature type="domain" description="ABM" evidence="1">
    <location>
        <begin position="117"/>
        <end position="187"/>
    </location>
</feature>
<dbReference type="SUPFAM" id="SSF54909">
    <property type="entry name" value="Dimeric alpha+beta barrel"/>
    <property type="match status" value="2"/>
</dbReference>
<evidence type="ECO:0000259" key="1">
    <source>
        <dbReference type="Pfam" id="PF03992"/>
    </source>
</evidence>
<dbReference type="RefSeq" id="WP_272428343.1">
    <property type="nucleotide sequence ID" value="NZ_JAGTJJ010000103.1"/>
</dbReference>
<reference evidence="2 3" key="1">
    <citation type="submission" date="2021-04" db="EMBL/GenBank/DDBJ databases">
        <title>Genome analysis of Polyangium sp.</title>
        <authorList>
            <person name="Li Y."/>
            <person name="Wang J."/>
        </authorList>
    </citation>
    <scope>NUCLEOTIDE SEQUENCE [LARGE SCALE GENOMIC DNA]</scope>
    <source>
        <strain evidence="2 3">SDU14</strain>
    </source>
</reference>
<name>A0A9X4B0L5_9BACT</name>
<dbReference type="InterPro" id="IPR011008">
    <property type="entry name" value="Dimeric_a/b-barrel"/>
</dbReference>
<keyword evidence="2" id="KW-0503">Monooxygenase</keyword>
<sequence>MVTVIDLLQTSNRSASTSAWNAVCTFLSEQPGFQGGQLLESFQTITPRASCEMASICRWRSDEDWERARSAVRRDQALVAVLSAAGTKFTGFKMDLVDGSQYLFNPPSDNMVLVDVVYLPEDRMAAYAAMWAEAARHMSRLPGYVNSSLFRSRNLAGEVKFMNIAEWKSSEAFFDAVRSNRFTKVVEPFKADFSLYLNRRIALHTARER</sequence>
<evidence type="ECO:0000313" key="3">
    <source>
        <dbReference type="Proteomes" id="UP001151081"/>
    </source>
</evidence>
<dbReference type="AlphaFoldDB" id="A0A9X4B0L5"/>
<dbReference type="InterPro" id="IPR007138">
    <property type="entry name" value="ABM_dom"/>
</dbReference>
<keyword evidence="3" id="KW-1185">Reference proteome</keyword>
<comment type="caution">
    <text evidence="2">The sequence shown here is derived from an EMBL/GenBank/DDBJ whole genome shotgun (WGS) entry which is preliminary data.</text>
</comment>
<evidence type="ECO:0000313" key="2">
    <source>
        <dbReference type="EMBL" id="MDC3989287.1"/>
    </source>
</evidence>
<dbReference type="Proteomes" id="UP001151081">
    <property type="component" value="Unassembled WGS sequence"/>
</dbReference>
<dbReference type="EMBL" id="JAGTJJ010000103">
    <property type="protein sequence ID" value="MDC3989287.1"/>
    <property type="molecule type" value="Genomic_DNA"/>
</dbReference>
<gene>
    <name evidence="2" type="ORF">KEG57_52980</name>
</gene>
<dbReference type="Pfam" id="PF03992">
    <property type="entry name" value="ABM"/>
    <property type="match status" value="1"/>
</dbReference>
<proteinExistence type="predicted"/>
<dbReference type="GO" id="GO:0004497">
    <property type="term" value="F:monooxygenase activity"/>
    <property type="evidence" value="ECO:0007669"/>
    <property type="project" value="UniProtKB-KW"/>
</dbReference>
<organism evidence="2 3">
    <name type="scientific">Polyangium jinanense</name>
    <dbReference type="NCBI Taxonomy" id="2829994"/>
    <lineage>
        <taxon>Bacteria</taxon>
        <taxon>Pseudomonadati</taxon>
        <taxon>Myxococcota</taxon>
        <taxon>Polyangia</taxon>
        <taxon>Polyangiales</taxon>
        <taxon>Polyangiaceae</taxon>
        <taxon>Polyangium</taxon>
    </lineage>
</organism>
<protein>
    <submittedName>
        <fullName evidence="2">Antibiotic biosynthesis monooxygenase</fullName>
    </submittedName>
</protein>